<gene>
    <name evidence="7" type="ORF">H206_00006</name>
</gene>
<name>A0A3S3QYU9_9BACT</name>
<dbReference type="PANTHER" id="PTHR45753:SF3">
    <property type="entry name" value="ORNITHINE TRANSCARBAMYLASE, MITOCHONDRIAL"/>
    <property type="match status" value="1"/>
</dbReference>
<keyword evidence="3 5" id="KW-0808">Transferase</keyword>
<dbReference type="EMBL" id="MTKO01000070">
    <property type="protein sequence ID" value="RWX45939.1"/>
    <property type="molecule type" value="Genomic_DNA"/>
</dbReference>
<accession>A0A3S3QYU9</accession>
<dbReference type="AlphaFoldDB" id="A0A3S3QYU9"/>
<dbReference type="Pfam" id="PF00185">
    <property type="entry name" value="OTCace"/>
    <property type="match status" value="1"/>
</dbReference>
<dbReference type="GO" id="GO:0004585">
    <property type="term" value="F:ornithine carbamoyltransferase activity"/>
    <property type="evidence" value="ECO:0007669"/>
    <property type="project" value="UniProtKB-EC"/>
</dbReference>
<evidence type="ECO:0000256" key="5">
    <source>
        <dbReference type="RuleBase" id="RU003634"/>
    </source>
</evidence>
<comment type="similarity">
    <text evidence="1">Belongs to the aspartate/ornithine carbamoyltransferase superfamily. OTCase family.</text>
</comment>
<dbReference type="PRINTS" id="PR00100">
    <property type="entry name" value="AOTCASE"/>
</dbReference>
<evidence type="ECO:0000256" key="3">
    <source>
        <dbReference type="ARBA" id="ARBA00022679"/>
    </source>
</evidence>
<evidence type="ECO:0000259" key="6">
    <source>
        <dbReference type="Pfam" id="PF00185"/>
    </source>
</evidence>
<proteinExistence type="inferred from homology"/>
<evidence type="ECO:0000256" key="1">
    <source>
        <dbReference type="ARBA" id="ARBA00007805"/>
    </source>
</evidence>
<evidence type="ECO:0000313" key="7">
    <source>
        <dbReference type="EMBL" id="RWX45939.1"/>
    </source>
</evidence>
<dbReference type="Proteomes" id="UP000287853">
    <property type="component" value="Unassembled WGS sequence"/>
</dbReference>
<dbReference type="InterPro" id="IPR036901">
    <property type="entry name" value="Asp/Orn_carbamoylTrfase_sf"/>
</dbReference>
<evidence type="ECO:0000313" key="8">
    <source>
        <dbReference type="Proteomes" id="UP000287853"/>
    </source>
</evidence>
<evidence type="ECO:0000256" key="4">
    <source>
        <dbReference type="ARBA" id="ARBA00048772"/>
    </source>
</evidence>
<keyword evidence="8" id="KW-1185">Reference proteome</keyword>
<organism evidence="7 8">
    <name type="scientific">Candidatus Electrothrix aarhusensis</name>
    <dbReference type="NCBI Taxonomy" id="1859131"/>
    <lineage>
        <taxon>Bacteria</taxon>
        <taxon>Pseudomonadati</taxon>
        <taxon>Thermodesulfobacteriota</taxon>
        <taxon>Desulfobulbia</taxon>
        <taxon>Desulfobulbales</taxon>
        <taxon>Desulfobulbaceae</taxon>
        <taxon>Candidatus Electrothrix</taxon>
    </lineage>
</organism>
<feature type="domain" description="Aspartate/ornithine carbamoyltransferase Asp/Orn-binding" evidence="6">
    <location>
        <begin position="1"/>
        <end position="125"/>
    </location>
</feature>
<reference evidence="7 8" key="1">
    <citation type="submission" date="2017-01" db="EMBL/GenBank/DDBJ databases">
        <title>The cable genome- insights into the physiology and evolution of filamentous bacteria capable of sulfide oxidation via long distance electron transfer.</title>
        <authorList>
            <person name="Schreiber L."/>
            <person name="Bjerg J.T."/>
            <person name="Boggild A."/>
            <person name="Van De Vossenberg J."/>
            <person name="Meysman F."/>
            <person name="Nielsen L.P."/>
            <person name="Schramm A."/>
            <person name="Kjeldsen K.U."/>
        </authorList>
    </citation>
    <scope>NUCLEOTIDE SEQUENCE [LARGE SCALE GENOMIC DNA]</scope>
    <source>
        <strain evidence="7">MCF</strain>
    </source>
</reference>
<dbReference type="GO" id="GO:0019240">
    <property type="term" value="P:citrulline biosynthetic process"/>
    <property type="evidence" value="ECO:0007669"/>
    <property type="project" value="TreeGrafter"/>
</dbReference>
<evidence type="ECO:0000256" key="2">
    <source>
        <dbReference type="ARBA" id="ARBA00013007"/>
    </source>
</evidence>
<dbReference type="GO" id="GO:0016597">
    <property type="term" value="F:amino acid binding"/>
    <property type="evidence" value="ECO:0007669"/>
    <property type="project" value="InterPro"/>
</dbReference>
<dbReference type="SUPFAM" id="SSF53671">
    <property type="entry name" value="Aspartate/ornithine carbamoyltransferase"/>
    <property type="match status" value="1"/>
</dbReference>
<dbReference type="GO" id="GO:0042450">
    <property type="term" value="P:L-arginine biosynthetic process via ornithine"/>
    <property type="evidence" value="ECO:0007669"/>
    <property type="project" value="TreeGrafter"/>
</dbReference>
<dbReference type="PANTHER" id="PTHR45753">
    <property type="entry name" value="ORNITHINE CARBAMOYLTRANSFERASE, MITOCHONDRIAL"/>
    <property type="match status" value="1"/>
</dbReference>
<sequence length="130" mass="14319">MTLACPTGYDPDPAILKAAQQQAKKPITLLRDPAEAIQGADVVNVDVWASMGQEDETEKRLAVFQPYQLNKALLKHAAADAVVLHCLPAHRDEEITEEVLEGSQSVAFDQAENKMHMHKAILEYLINGMV</sequence>
<dbReference type="Gene3D" id="3.40.50.1370">
    <property type="entry name" value="Aspartate/ornithine carbamoyltransferase"/>
    <property type="match status" value="2"/>
</dbReference>
<protein>
    <recommendedName>
        <fullName evidence="2">ornithine carbamoyltransferase</fullName>
        <ecNumber evidence="2">2.1.3.3</ecNumber>
    </recommendedName>
</protein>
<comment type="caution">
    <text evidence="7">The sequence shown here is derived from an EMBL/GenBank/DDBJ whole genome shotgun (WGS) entry which is preliminary data.</text>
</comment>
<dbReference type="InterPro" id="IPR006131">
    <property type="entry name" value="Asp_carbamoyltransf_Asp/Orn-bd"/>
</dbReference>
<dbReference type="EC" id="2.1.3.3" evidence="2"/>
<dbReference type="InterPro" id="IPR006130">
    <property type="entry name" value="Asp/Orn_carbamoylTrfase"/>
</dbReference>
<dbReference type="FunFam" id="3.40.50.1370:FF:000008">
    <property type="entry name" value="Ornithine carbamoyltransferase"/>
    <property type="match status" value="1"/>
</dbReference>
<comment type="catalytic activity">
    <reaction evidence="4">
        <text>carbamoyl phosphate + L-ornithine = L-citrulline + phosphate + H(+)</text>
        <dbReference type="Rhea" id="RHEA:19513"/>
        <dbReference type="ChEBI" id="CHEBI:15378"/>
        <dbReference type="ChEBI" id="CHEBI:43474"/>
        <dbReference type="ChEBI" id="CHEBI:46911"/>
        <dbReference type="ChEBI" id="CHEBI:57743"/>
        <dbReference type="ChEBI" id="CHEBI:58228"/>
        <dbReference type="EC" id="2.1.3.3"/>
    </reaction>
</comment>